<evidence type="ECO:0000313" key="4">
    <source>
        <dbReference type="EMBL" id="KAG0305901.1"/>
    </source>
</evidence>
<evidence type="ECO:0000256" key="1">
    <source>
        <dbReference type="ARBA" id="ARBA00022737"/>
    </source>
</evidence>
<dbReference type="InterPro" id="IPR050230">
    <property type="entry name" value="CALM/Myosin/TropC-like"/>
</dbReference>
<organism evidence="4 5">
    <name type="scientific">Dissophora globulifera</name>
    <dbReference type="NCBI Taxonomy" id="979702"/>
    <lineage>
        <taxon>Eukaryota</taxon>
        <taxon>Fungi</taxon>
        <taxon>Fungi incertae sedis</taxon>
        <taxon>Mucoromycota</taxon>
        <taxon>Mortierellomycotina</taxon>
        <taxon>Mortierellomycetes</taxon>
        <taxon>Mortierellales</taxon>
        <taxon>Mortierellaceae</taxon>
        <taxon>Dissophora</taxon>
    </lineage>
</organism>
<dbReference type="Pfam" id="PF13499">
    <property type="entry name" value="EF-hand_7"/>
    <property type="match status" value="1"/>
</dbReference>
<dbReference type="GO" id="GO:0016460">
    <property type="term" value="C:myosin II complex"/>
    <property type="evidence" value="ECO:0007669"/>
    <property type="project" value="TreeGrafter"/>
</dbReference>
<proteinExistence type="predicted"/>
<evidence type="ECO:0000259" key="3">
    <source>
        <dbReference type="PROSITE" id="PS50222"/>
    </source>
</evidence>
<dbReference type="InterPro" id="IPR011992">
    <property type="entry name" value="EF-hand-dom_pair"/>
</dbReference>
<dbReference type="PROSITE" id="PS50222">
    <property type="entry name" value="EF_HAND_2"/>
    <property type="match status" value="2"/>
</dbReference>
<reference evidence="4" key="1">
    <citation type="journal article" date="2020" name="Fungal Divers.">
        <title>Resolving the Mortierellaceae phylogeny through synthesis of multi-gene phylogenetics and phylogenomics.</title>
        <authorList>
            <person name="Vandepol N."/>
            <person name="Liber J."/>
            <person name="Desiro A."/>
            <person name="Na H."/>
            <person name="Kennedy M."/>
            <person name="Barry K."/>
            <person name="Grigoriev I.V."/>
            <person name="Miller A.N."/>
            <person name="O'Donnell K."/>
            <person name="Stajich J.E."/>
            <person name="Bonito G."/>
        </authorList>
    </citation>
    <scope>NUCLEOTIDE SEQUENCE</scope>
    <source>
        <strain evidence="4">REB-010B</strain>
    </source>
</reference>
<keyword evidence="5" id="KW-1185">Reference proteome</keyword>
<dbReference type="PROSITE" id="PS00018">
    <property type="entry name" value="EF_HAND_1"/>
    <property type="match status" value="2"/>
</dbReference>
<dbReference type="AlphaFoldDB" id="A0A9P6R1G2"/>
<dbReference type="Proteomes" id="UP000738325">
    <property type="component" value="Unassembled WGS sequence"/>
</dbReference>
<dbReference type="Gene3D" id="1.10.238.10">
    <property type="entry name" value="EF-hand"/>
    <property type="match status" value="1"/>
</dbReference>
<dbReference type="SMART" id="SM00054">
    <property type="entry name" value="EFh"/>
    <property type="match status" value="2"/>
</dbReference>
<comment type="caution">
    <text evidence="4">The sequence shown here is derived from an EMBL/GenBank/DDBJ whole genome shotgun (WGS) entry which is preliminary data.</text>
</comment>
<feature type="domain" description="EF-hand" evidence="3">
    <location>
        <begin position="49"/>
        <end position="84"/>
    </location>
</feature>
<sequence length="86" mass="10015">ISRYTMADTFTDDELSEMKEIFDEYDTDTDGNVNTEELLLMITRLGVDATPDDVKFVIKTFDTDKNGKLDYNEFLELMKVLQNMDE</sequence>
<evidence type="ECO:0000313" key="5">
    <source>
        <dbReference type="Proteomes" id="UP000738325"/>
    </source>
</evidence>
<protein>
    <recommendedName>
        <fullName evidence="3">EF-hand domain-containing protein</fullName>
    </recommendedName>
</protein>
<dbReference type="SUPFAM" id="SSF47473">
    <property type="entry name" value="EF-hand"/>
    <property type="match status" value="1"/>
</dbReference>
<dbReference type="PANTHER" id="PTHR23048:SF0">
    <property type="entry name" value="CALMODULIN LIKE 3"/>
    <property type="match status" value="1"/>
</dbReference>
<keyword evidence="1" id="KW-0677">Repeat</keyword>
<dbReference type="PANTHER" id="PTHR23048">
    <property type="entry name" value="MYOSIN LIGHT CHAIN 1, 3"/>
    <property type="match status" value="1"/>
</dbReference>
<dbReference type="InterPro" id="IPR002048">
    <property type="entry name" value="EF_hand_dom"/>
</dbReference>
<accession>A0A9P6R1G2</accession>
<dbReference type="EMBL" id="JAAAIP010001526">
    <property type="protein sequence ID" value="KAG0305901.1"/>
    <property type="molecule type" value="Genomic_DNA"/>
</dbReference>
<evidence type="ECO:0000256" key="2">
    <source>
        <dbReference type="ARBA" id="ARBA00022837"/>
    </source>
</evidence>
<name>A0A9P6R1G2_9FUNG</name>
<dbReference type="FunFam" id="1.10.238.10:FF:000178">
    <property type="entry name" value="Calmodulin-2 A"/>
    <property type="match status" value="1"/>
</dbReference>
<feature type="non-terminal residue" evidence="4">
    <location>
        <position position="1"/>
    </location>
</feature>
<dbReference type="GO" id="GO:0005509">
    <property type="term" value="F:calcium ion binding"/>
    <property type="evidence" value="ECO:0007669"/>
    <property type="project" value="InterPro"/>
</dbReference>
<dbReference type="OrthoDB" id="26525at2759"/>
<gene>
    <name evidence="4" type="ORF">BGZ99_001943</name>
</gene>
<feature type="domain" description="EF-hand" evidence="3">
    <location>
        <begin position="13"/>
        <end position="48"/>
    </location>
</feature>
<dbReference type="InterPro" id="IPR018247">
    <property type="entry name" value="EF_Hand_1_Ca_BS"/>
</dbReference>
<dbReference type="CDD" id="cd00051">
    <property type="entry name" value="EFh"/>
    <property type="match status" value="1"/>
</dbReference>
<keyword evidence="2" id="KW-0106">Calcium</keyword>